<protein>
    <submittedName>
        <fullName evidence="1">Uncharacterized protein</fullName>
    </submittedName>
</protein>
<dbReference type="Proteomes" id="UP000005438">
    <property type="component" value="Chromosome"/>
</dbReference>
<gene>
    <name evidence="1" type="ordered locus">Niako_6337</name>
</gene>
<dbReference type="EMBL" id="CP003178">
    <property type="protein sequence ID" value="AEW02561.1"/>
    <property type="molecule type" value="Genomic_DNA"/>
</dbReference>
<proteinExistence type="predicted"/>
<evidence type="ECO:0000313" key="1">
    <source>
        <dbReference type="EMBL" id="AEW02561.1"/>
    </source>
</evidence>
<dbReference type="AlphaFoldDB" id="G8TCM1"/>
<name>G8TCM1_NIAKG</name>
<organism evidence="1 2">
    <name type="scientific">Niastella koreensis (strain DSM 17620 / KACC 11465 / NBRC 106392 / GR20-10)</name>
    <dbReference type="NCBI Taxonomy" id="700598"/>
    <lineage>
        <taxon>Bacteria</taxon>
        <taxon>Pseudomonadati</taxon>
        <taxon>Bacteroidota</taxon>
        <taxon>Chitinophagia</taxon>
        <taxon>Chitinophagales</taxon>
        <taxon>Chitinophagaceae</taxon>
        <taxon>Niastella</taxon>
    </lineage>
</organism>
<evidence type="ECO:0000313" key="2">
    <source>
        <dbReference type="Proteomes" id="UP000005438"/>
    </source>
</evidence>
<accession>G8TCM1</accession>
<sequence length="41" mass="4714">MQLHKEGITELDNFLMKGKWGGSTWNTSVVGVFLTLKEDRF</sequence>
<dbReference type="KEGG" id="nko:Niako_6337"/>
<dbReference type="HOGENOM" id="CLU_3273376_0_0_10"/>
<reference evidence="1 2" key="1">
    <citation type="submission" date="2011-12" db="EMBL/GenBank/DDBJ databases">
        <title>The complete genome of Niastella koreensis GR20-10.</title>
        <authorList>
            <consortium name="US DOE Joint Genome Institute (JGI-PGF)"/>
            <person name="Lucas S."/>
            <person name="Han J."/>
            <person name="Lapidus A."/>
            <person name="Bruce D."/>
            <person name="Goodwin L."/>
            <person name="Pitluck S."/>
            <person name="Peters L."/>
            <person name="Kyrpides N."/>
            <person name="Mavromatis K."/>
            <person name="Ivanova N."/>
            <person name="Mikhailova N."/>
            <person name="Davenport K."/>
            <person name="Saunders E."/>
            <person name="Detter J.C."/>
            <person name="Tapia R."/>
            <person name="Han C."/>
            <person name="Land M."/>
            <person name="Hauser L."/>
            <person name="Markowitz V."/>
            <person name="Cheng J.-F."/>
            <person name="Hugenholtz P."/>
            <person name="Woyke T."/>
            <person name="Wu D."/>
            <person name="Tindall B."/>
            <person name="Pomrenke H."/>
            <person name="Brambilla E."/>
            <person name="Klenk H.-P."/>
            <person name="Eisen J.A."/>
        </authorList>
    </citation>
    <scope>NUCLEOTIDE SEQUENCE [LARGE SCALE GENOMIC DNA]</scope>
    <source>
        <strain evidence="2">DSM 17620 / KACC 11465 / NBRC 106392 / GR20-10</strain>
    </source>
</reference>